<reference evidence="9" key="1">
    <citation type="submission" date="2013-11" db="EMBL/GenBank/DDBJ databases">
        <title>Symbiont-containing voluminous jelly as an extraordinary maternal gift for overwintering insect nymphs.</title>
        <authorList>
            <person name="Kaiwa N."/>
            <person name="Hosokawa T."/>
            <person name="Nikoh N."/>
            <person name="Meng X.Y."/>
            <person name="Tanahashi M."/>
            <person name="Moriyama M."/>
            <person name="Maeda T."/>
            <person name="Yamaguchi K."/>
            <person name="Shigenobu S."/>
            <person name="Ito M."/>
            <person name="Fukatsu T."/>
        </authorList>
    </citation>
    <scope>NUCLEOTIDE SEQUENCE [LARGE SCALE GENOMIC DNA]</scope>
    <source>
        <strain evidence="9">UwTKB</strain>
    </source>
</reference>
<dbReference type="HAMAP" id="MF_01042">
    <property type="entry name" value="SmrB"/>
    <property type="match status" value="1"/>
</dbReference>
<evidence type="ECO:0000256" key="2">
    <source>
        <dbReference type="ARBA" id="ARBA00022730"/>
    </source>
</evidence>
<accession>A0A090BWB8</accession>
<dbReference type="GO" id="GO:0019843">
    <property type="term" value="F:rRNA binding"/>
    <property type="evidence" value="ECO:0007669"/>
    <property type="project" value="UniProtKB-UniRule"/>
</dbReference>
<dbReference type="NCBIfam" id="NF003432">
    <property type="entry name" value="PRK04946.1"/>
    <property type="match status" value="1"/>
</dbReference>
<dbReference type="InterPro" id="IPR022990">
    <property type="entry name" value="SmrB-like"/>
</dbReference>
<keyword evidence="3 6" id="KW-0255">Endonuclease</keyword>
<proteinExistence type="inferred from homology"/>
<keyword evidence="9" id="KW-1185">Reference proteome</keyword>
<evidence type="ECO:0000256" key="4">
    <source>
        <dbReference type="ARBA" id="ARBA00022801"/>
    </source>
</evidence>
<organism evidence="8 9">
    <name type="scientific">Candidatus Tachikawaea gelatinosa</name>
    <dbReference type="NCBI Taxonomy" id="1410383"/>
    <lineage>
        <taxon>Bacteria</taxon>
        <taxon>Pseudomonadati</taxon>
        <taxon>Pseudomonadota</taxon>
        <taxon>Gammaproteobacteria</taxon>
        <taxon>Enterobacterales</taxon>
        <taxon>Enterobacteriaceae</taxon>
        <taxon>Candidatus Tachikawaea</taxon>
    </lineage>
</organism>
<dbReference type="Pfam" id="PF01713">
    <property type="entry name" value="Smr"/>
    <property type="match status" value="1"/>
</dbReference>
<dbReference type="HOGENOM" id="CLU_055978_4_0_6"/>
<evidence type="ECO:0000256" key="3">
    <source>
        <dbReference type="ARBA" id="ARBA00022759"/>
    </source>
</evidence>
<dbReference type="EC" id="3.1.-.-" evidence="6"/>
<dbReference type="PROSITE" id="PS50828">
    <property type="entry name" value="SMR"/>
    <property type="match status" value="1"/>
</dbReference>
<keyword evidence="5 6" id="KW-0694">RNA-binding</keyword>
<dbReference type="SUPFAM" id="SSF160443">
    <property type="entry name" value="SMR domain-like"/>
    <property type="match status" value="1"/>
</dbReference>
<evidence type="ECO:0000259" key="7">
    <source>
        <dbReference type="PROSITE" id="PS50828"/>
    </source>
</evidence>
<dbReference type="EMBL" id="AP014521">
    <property type="protein sequence ID" value="BAP58331.1"/>
    <property type="molecule type" value="Genomic_DNA"/>
</dbReference>
<dbReference type="GO" id="GO:0016787">
    <property type="term" value="F:hydrolase activity"/>
    <property type="evidence" value="ECO:0007669"/>
    <property type="project" value="UniProtKB-KW"/>
</dbReference>
<dbReference type="OrthoDB" id="5795446at2"/>
<evidence type="ECO:0000256" key="6">
    <source>
        <dbReference type="HAMAP-Rule" id="MF_01042"/>
    </source>
</evidence>
<dbReference type="STRING" id="1410383.TGUWTKB_0720"/>
<dbReference type="RefSeq" id="WP_041062380.1">
    <property type="nucleotide sequence ID" value="NZ_AP014521.1"/>
</dbReference>
<dbReference type="PANTHER" id="PTHR35562">
    <property type="entry name" value="DNA ENDONUCLEASE SMRA-RELATED"/>
    <property type="match status" value="1"/>
</dbReference>
<dbReference type="SMART" id="SM00463">
    <property type="entry name" value="SMR"/>
    <property type="match status" value="1"/>
</dbReference>
<dbReference type="AlphaFoldDB" id="A0A090BWB8"/>
<dbReference type="InterPro" id="IPR002625">
    <property type="entry name" value="Smr_dom"/>
</dbReference>
<sequence length="173" mass="20428">MNNKGINKSDKILFRQVMYDTYRIKQDVITYKKQKTDKKLISKSFLNELNHSHYFTSYNQLLSFESPIRYVRNNIYNKELKKLSRGYYKPEIFLDLHGLNQRQAKMKLASLIMFCRDQQLFCANVMHGHGEHILKKQIPLWLAQHPHVIAFHQAIKIFGGTAALLVLVDIKNF</sequence>
<evidence type="ECO:0000256" key="5">
    <source>
        <dbReference type="ARBA" id="ARBA00022884"/>
    </source>
</evidence>
<dbReference type="GO" id="GO:0004521">
    <property type="term" value="F:RNA endonuclease activity"/>
    <property type="evidence" value="ECO:0007669"/>
    <property type="project" value="UniProtKB-UniRule"/>
</dbReference>
<evidence type="ECO:0000313" key="9">
    <source>
        <dbReference type="Proteomes" id="UP000031627"/>
    </source>
</evidence>
<dbReference type="PANTHER" id="PTHR35562:SF1">
    <property type="entry name" value="UPF0115 PROTEIN YFCN"/>
    <property type="match status" value="1"/>
</dbReference>
<dbReference type="Proteomes" id="UP000031627">
    <property type="component" value="Chromosome"/>
</dbReference>
<comment type="function">
    <text evidence="6">Acts as a ribosome collision sensor. Detects stalled/collided disomes (pairs of ribosomes where the leading ribosome is stalled and a second ribosome has collided with it) and endonucleolytically cleaves mRNA at the 5' boundary of the stalled ribosome. Stalled/collided disomes form a new interface (primarily via the 30S subunits) that binds SmrB. Cleaved mRNA becomes available for tmRNA ligation, leading to ribosomal subunit dissociation and rescue of stalled ribosomes.</text>
</comment>
<evidence type="ECO:0000313" key="8">
    <source>
        <dbReference type="EMBL" id="BAP58331.1"/>
    </source>
</evidence>
<reference evidence="8 9" key="2">
    <citation type="journal article" date="2014" name="Curr. Biol.">
        <title>Symbiont-Supplemented Maternal Investment Underpinning Host's Ecological Adaptation.</title>
        <authorList>
            <person name="Kaiwa N."/>
            <person name="Hosokawa T."/>
            <person name="Nikoh N."/>
            <person name="Tanahashi M."/>
            <person name="Moriyama M."/>
            <person name="Meng X.Y."/>
            <person name="Maeda T."/>
            <person name="Yamaguchi K."/>
            <person name="Shigenobu S."/>
            <person name="Ito M."/>
            <person name="Fukatsu T."/>
        </authorList>
    </citation>
    <scope>NUCLEOTIDE SEQUENCE [LARGE SCALE GENOMIC DNA]</scope>
    <source>
        <strain evidence="8 9">UwTKB</strain>
    </source>
</reference>
<dbReference type="KEGG" id="sbw:TGUWTKB_0720"/>
<keyword evidence="4 6" id="KW-0378">Hydrolase</keyword>
<keyword evidence="1 6" id="KW-0540">Nuclease</keyword>
<feature type="domain" description="Smr" evidence="7">
    <location>
        <begin position="94"/>
        <end position="169"/>
    </location>
</feature>
<name>A0A090BWB8_9ENTR</name>
<dbReference type="GO" id="GO:0072344">
    <property type="term" value="P:rescue of stalled ribosome"/>
    <property type="evidence" value="ECO:0007669"/>
    <property type="project" value="UniProtKB-UniRule"/>
</dbReference>
<keyword evidence="2 6" id="KW-0699">rRNA-binding</keyword>
<gene>
    <name evidence="8" type="primary">yfcN</name>
    <name evidence="6" type="synonym">smrB</name>
    <name evidence="8" type="ORF">TGUWTKB_0720</name>
</gene>
<dbReference type="Gene3D" id="3.30.1370.110">
    <property type="match status" value="1"/>
</dbReference>
<evidence type="ECO:0000256" key="1">
    <source>
        <dbReference type="ARBA" id="ARBA00022722"/>
    </source>
</evidence>
<protein>
    <recommendedName>
        <fullName evidence="6">Ribosome rescue factor SmrB</fullName>
        <ecNumber evidence="6">3.1.-.-</ecNumber>
    </recommendedName>
</protein>
<comment type="subunit">
    <text evidence="6">Associates with collided ribosomes, but not with correctly translating polysomes.</text>
</comment>
<dbReference type="InterPro" id="IPR036063">
    <property type="entry name" value="Smr_dom_sf"/>
</dbReference>
<comment type="similarity">
    <text evidence="6">Belongs to the SmrB family.</text>
</comment>